<proteinExistence type="predicted"/>
<evidence type="ECO:0000256" key="8">
    <source>
        <dbReference type="ARBA" id="ARBA00031615"/>
    </source>
</evidence>
<keyword evidence="3" id="KW-0963">Cytoplasm</keyword>
<accession>A0A2N7W275</accession>
<dbReference type="GO" id="GO:0003723">
    <property type="term" value="F:RNA binding"/>
    <property type="evidence" value="ECO:0007669"/>
    <property type="project" value="InterPro"/>
</dbReference>
<evidence type="ECO:0000256" key="4">
    <source>
        <dbReference type="ARBA" id="ARBA00022741"/>
    </source>
</evidence>
<dbReference type="SUPFAM" id="SSF50465">
    <property type="entry name" value="EF-Tu/eEF-1alpha/eIF2-gamma C-terminal domain"/>
    <property type="match status" value="1"/>
</dbReference>
<dbReference type="AlphaFoldDB" id="A0A2N7W275"/>
<dbReference type="InterPro" id="IPR015191">
    <property type="entry name" value="SelB_WHD4"/>
</dbReference>
<evidence type="ECO:0000256" key="7">
    <source>
        <dbReference type="ARBA" id="ARBA00025526"/>
    </source>
</evidence>
<dbReference type="InterPro" id="IPR050055">
    <property type="entry name" value="EF-Tu_GTPase"/>
</dbReference>
<dbReference type="InterPro" id="IPR027417">
    <property type="entry name" value="P-loop_NTPase"/>
</dbReference>
<dbReference type="InterPro" id="IPR004535">
    <property type="entry name" value="Transl_elong_SelB"/>
</dbReference>
<dbReference type="GO" id="GO:0005829">
    <property type="term" value="C:cytosol"/>
    <property type="evidence" value="ECO:0007669"/>
    <property type="project" value="TreeGrafter"/>
</dbReference>
<dbReference type="GO" id="GO:0003746">
    <property type="term" value="F:translation elongation factor activity"/>
    <property type="evidence" value="ECO:0007669"/>
    <property type="project" value="UniProtKB-KW"/>
</dbReference>
<keyword evidence="4" id="KW-0547">Nucleotide-binding</keyword>
<feature type="domain" description="Tr-type G" evidence="9">
    <location>
        <begin position="1"/>
        <end position="170"/>
    </location>
</feature>
<dbReference type="InterPro" id="IPR004161">
    <property type="entry name" value="EFTu-like_2"/>
</dbReference>
<evidence type="ECO:0000256" key="3">
    <source>
        <dbReference type="ARBA" id="ARBA00022490"/>
    </source>
</evidence>
<dbReference type="CDD" id="cd04171">
    <property type="entry name" value="SelB"/>
    <property type="match status" value="1"/>
</dbReference>
<dbReference type="Pfam" id="PF09106">
    <property type="entry name" value="WHD_2nd_SelB"/>
    <property type="match status" value="1"/>
</dbReference>
<sequence length="639" mass="69773">MIVGTAGHVDHGKTALVRALTGVDTDRLKEEKARGISIELGYAYVECDGAMLGFVDVPGHERLVHTMVAGACGIDFVLLVIAADDGIMPQTREHLAIVQLLGIKRGAVALTKCDRVEAARVRQVRDETALWLADTVLAEAPIFEVSSICAGNGGVAALDAHLRACARELRTRAKEGMFRLAVDRVFTLAGAGTIVAGTVFGGSVRVGDDVWLAPGSDVARVRSLHAYNLAAGIAHAGDRCALNLIGVAKERIERGDWVVCERLSTGSHRLDVELVSLEGTVPRLRQEAHLHIHLGAMHRVARVVAIDEWPPPANEAFRAQLVFDTPVCAIVGDRFIVRDERAVRTIGGGRVLDPLGPARKRRSAERKAWLDAVSQWLDGGSAGVLLAAAPLGLRRSNIERCLGVRIDTTALPEGAVVIPIKGEGGGDDWLIDPQRWSALGCHVEQALSAFHELFPDEQGVESARLRRLSAPQMEETMWRAYLDEWLKSGVLKRSGGRLHLPGHSVVLSDDEVRQARQILTRLHDAGAQPQWVRDVASSVDTPEERVRALLRKLARRGEVYQIVRDLFYDRDAVCEVAHVVEHVAVAGEGRVTVAAFRDATGLGRKRAVQVLEFFDRVGFTRFHRDAHLLRGGPRVEERF</sequence>
<dbReference type="PANTHER" id="PTHR43721:SF22">
    <property type="entry name" value="ELONGATION FACTOR TU, MITOCHONDRIAL"/>
    <property type="match status" value="1"/>
</dbReference>
<name>A0A2N7W275_9BURK</name>
<gene>
    <name evidence="10" type="primary">selB</name>
    <name evidence="10" type="ORF">C0Z19_15980</name>
</gene>
<dbReference type="Gene3D" id="3.40.50.300">
    <property type="entry name" value="P-loop containing nucleotide triphosphate hydrolases"/>
    <property type="match status" value="1"/>
</dbReference>
<dbReference type="SUPFAM" id="SSF46785">
    <property type="entry name" value="Winged helix' DNA-binding domain"/>
    <property type="match status" value="3"/>
</dbReference>
<dbReference type="InterPro" id="IPR048931">
    <property type="entry name" value="WHD_2nd_SelB_bact"/>
</dbReference>
<dbReference type="Gene3D" id="1.10.10.10">
    <property type="entry name" value="Winged helix-like DNA-binding domain superfamily/Winged helix DNA-binding domain"/>
    <property type="match status" value="3"/>
</dbReference>
<dbReference type="PROSITE" id="PS51722">
    <property type="entry name" value="G_TR_2"/>
    <property type="match status" value="1"/>
</dbReference>
<evidence type="ECO:0000256" key="5">
    <source>
        <dbReference type="ARBA" id="ARBA00022917"/>
    </source>
</evidence>
<dbReference type="GO" id="GO:0005525">
    <property type="term" value="F:GTP binding"/>
    <property type="evidence" value="ECO:0007669"/>
    <property type="project" value="UniProtKB-KW"/>
</dbReference>
<dbReference type="Proteomes" id="UP000235347">
    <property type="component" value="Unassembled WGS sequence"/>
</dbReference>
<comment type="subcellular location">
    <subcellularLocation>
        <location evidence="1">Cytoplasm</location>
    </subcellularLocation>
</comment>
<dbReference type="GO" id="GO:0003924">
    <property type="term" value="F:GTPase activity"/>
    <property type="evidence" value="ECO:0007669"/>
    <property type="project" value="InterPro"/>
</dbReference>
<dbReference type="PROSITE" id="PS00301">
    <property type="entry name" value="G_TR_1"/>
    <property type="match status" value="1"/>
</dbReference>
<dbReference type="InterPro" id="IPR036390">
    <property type="entry name" value="WH_DNA-bd_sf"/>
</dbReference>
<organism evidence="10 11">
    <name type="scientific">Trinickia soli</name>
    <dbReference type="NCBI Taxonomy" id="380675"/>
    <lineage>
        <taxon>Bacteria</taxon>
        <taxon>Pseudomonadati</taxon>
        <taxon>Pseudomonadota</taxon>
        <taxon>Betaproteobacteria</taxon>
        <taxon>Burkholderiales</taxon>
        <taxon>Burkholderiaceae</taxon>
        <taxon>Trinickia</taxon>
    </lineage>
</organism>
<dbReference type="Pfam" id="PF09107">
    <property type="entry name" value="WHD_3rd_SelB"/>
    <property type="match status" value="1"/>
</dbReference>
<dbReference type="RefSeq" id="WP_102610796.1">
    <property type="nucleotide sequence ID" value="NZ_CADIKD010000015.1"/>
</dbReference>
<dbReference type="InterPro" id="IPR031157">
    <property type="entry name" value="G_TR_CS"/>
</dbReference>
<evidence type="ECO:0000256" key="1">
    <source>
        <dbReference type="ARBA" id="ARBA00004496"/>
    </source>
</evidence>
<dbReference type="EMBL" id="PNYB01000012">
    <property type="protein sequence ID" value="PMS23495.1"/>
    <property type="molecule type" value="Genomic_DNA"/>
</dbReference>
<dbReference type="Pfam" id="PF21214">
    <property type="entry name" value="WHD_2nd_SelB_bact"/>
    <property type="match status" value="1"/>
</dbReference>
<dbReference type="Pfam" id="PF03144">
    <property type="entry name" value="GTP_EFTU_D2"/>
    <property type="match status" value="1"/>
</dbReference>
<dbReference type="SUPFAM" id="SSF50447">
    <property type="entry name" value="Translation proteins"/>
    <property type="match status" value="1"/>
</dbReference>
<dbReference type="InterPro" id="IPR036388">
    <property type="entry name" value="WH-like_DNA-bd_sf"/>
</dbReference>
<evidence type="ECO:0000256" key="2">
    <source>
        <dbReference type="ARBA" id="ARBA00015953"/>
    </source>
</evidence>
<evidence type="ECO:0000256" key="6">
    <source>
        <dbReference type="ARBA" id="ARBA00023134"/>
    </source>
</evidence>
<dbReference type="Pfam" id="PF00009">
    <property type="entry name" value="GTP_EFTU"/>
    <property type="match status" value="1"/>
</dbReference>
<dbReference type="Pfam" id="PF25461">
    <property type="entry name" value="Beta-barrel_SelB"/>
    <property type="match status" value="1"/>
</dbReference>
<protein>
    <recommendedName>
        <fullName evidence="2">Selenocysteine-specific elongation factor</fullName>
    </recommendedName>
    <alternativeName>
        <fullName evidence="8">SelB translation factor</fullName>
    </alternativeName>
</protein>
<dbReference type="NCBIfam" id="TIGR00475">
    <property type="entry name" value="selB"/>
    <property type="match status" value="1"/>
</dbReference>
<evidence type="ECO:0000259" key="9">
    <source>
        <dbReference type="PROSITE" id="PS51722"/>
    </source>
</evidence>
<keyword evidence="5" id="KW-0648">Protein biosynthesis</keyword>
<comment type="caution">
    <text evidence="10">The sequence shown here is derived from an EMBL/GenBank/DDBJ whole genome shotgun (WGS) entry which is preliminary data.</text>
</comment>
<keyword evidence="10" id="KW-0251">Elongation factor</keyword>
<comment type="function">
    <text evidence="7">Translation factor necessary for the incorporation of selenocysteine into proteins. It probably replaces EF-Tu for the insertion of selenocysteine directed by the UGA codon. SelB binds GTP and GDP.</text>
</comment>
<dbReference type="InterPro" id="IPR009000">
    <property type="entry name" value="Transl_B-barrel_sf"/>
</dbReference>
<keyword evidence="11" id="KW-1185">Reference proteome</keyword>
<dbReference type="InterPro" id="IPR015190">
    <property type="entry name" value="Elong_fac_SelB-wing-hlx_typ-2"/>
</dbReference>
<dbReference type="InterPro" id="IPR009001">
    <property type="entry name" value="Transl_elong_EF1A/Init_IF2_C"/>
</dbReference>
<keyword evidence="6" id="KW-0342">GTP-binding</keyword>
<dbReference type="InterPro" id="IPR057335">
    <property type="entry name" value="Beta-barrel_SelB"/>
</dbReference>
<evidence type="ECO:0000313" key="10">
    <source>
        <dbReference type="EMBL" id="PMS23495.1"/>
    </source>
</evidence>
<dbReference type="SUPFAM" id="SSF52540">
    <property type="entry name" value="P-loop containing nucleoside triphosphate hydrolases"/>
    <property type="match status" value="1"/>
</dbReference>
<dbReference type="Gene3D" id="2.40.30.10">
    <property type="entry name" value="Translation factors"/>
    <property type="match status" value="1"/>
</dbReference>
<evidence type="ECO:0000313" key="11">
    <source>
        <dbReference type="Proteomes" id="UP000235347"/>
    </source>
</evidence>
<dbReference type="PANTHER" id="PTHR43721">
    <property type="entry name" value="ELONGATION FACTOR TU-RELATED"/>
    <property type="match status" value="1"/>
</dbReference>
<dbReference type="InterPro" id="IPR000795">
    <property type="entry name" value="T_Tr_GTP-bd_dom"/>
</dbReference>
<reference evidence="10 11" key="1">
    <citation type="submission" date="2018-01" db="EMBL/GenBank/DDBJ databases">
        <title>Whole genome analyses suggest that Burkholderia sensu lato contains two further novel genera in the rhizoxinica-symbiotica group Mycetohabitans gen. nov., and Trinickia gen. nov.: implications for the evolution of diazotrophy and nodulation in the Burkholderiaceae.</title>
        <authorList>
            <person name="Estrada-de los Santos P."/>
            <person name="Palmer M."/>
            <person name="Chavez-Ramirez B."/>
            <person name="Beukes C."/>
            <person name="Steenkamp E.T."/>
            <person name="Hirsch A.M."/>
            <person name="Manyaka P."/>
            <person name="Maluk M."/>
            <person name="Lafos M."/>
            <person name="Crook M."/>
            <person name="Gross E."/>
            <person name="Simon M.F."/>
            <person name="Bueno dos Reis Junior F."/>
            <person name="Poole P.S."/>
            <person name="Venter S.N."/>
            <person name="James E.K."/>
        </authorList>
    </citation>
    <scope>NUCLEOTIDE SEQUENCE [LARGE SCALE GENOMIC DNA]</scope>
    <source>
        <strain evidence="10 11">GP25-8</strain>
    </source>
</reference>
<dbReference type="GO" id="GO:0001514">
    <property type="term" value="P:selenocysteine incorporation"/>
    <property type="evidence" value="ECO:0007669"/>
    <property type="project" value="InterPro"/>
</dbReference>